<comment type="caution">
    <text evidence="1">The sequence shown here is derived from an EMBL/GenBank/DDBJ whole genome shotgun (WGS) entry which is preliminary data.</text>
</comment>
<organism evidence="1 2">
    <name type="scientific">Hyalomma asiaticum</name>
    <name type="common">Tick</name>
    <dbReference type="NCBI Taxonomy" id="266040"/>
    <lineage>
        <taxon>Eukaryota</taxon>
        <taxon>Metazoa</taxon>
        <taxon>Ecdysozoa</taxon>
        <taxon>Arthropoda</taxon>
        <taxon>Chelicerata</taxon>
        <taxon>Arachnida</taxon>
        <taxon>Acari</taxon>
        <taxon>Parasitiformes</taxon>
        <taxon>Ixodida</taxon>
        <taxon>Ixodoidea</taxon>
        <taxon>Ixodidae</taxon>
        <taxon>Hyalomminae</taxon>
        <taxon>Hyalomma</taxon>
    </lineage>
</organism>
<dbReference type="Proteomes" id="UP000821845">
    <property type="component" value="Chromosome 11"/>
</dbReference>
<name>A0ACB7T2R1_HYAAI</name>
<accession>A0ACB7T2R1</accession>
<proteinExistence type="predicted"/>
<gene>
    <name evidence="1" type="ORF">HPB50_000547</name>
</gene>
<evidence type="ECO:0000313" key="2">
    <source>
        <dbReference type="Proteomes" id="UP000821845"/>
    </source>
</evidence>
<protein>
    <submittedName>
        <fullName evidence="1">Uncharacterized protein</fullName>
    </submittedName>
</protein>
<keyword evidence="2" id="KW-1185">Reference proteome</keyword>
<sequence>MNNHADVNDTPFETAQSNLAPVGSERHGHAVPEPADSDRAAAVAKLIAAIEADEDLKGVESAPQPSMSGHTGPDRPFPATGPPPIPPVTTGGEHGSPKGAETSPMPPREAPIPVPVRMPGVPDRVPNEAVPLKEAANGHAGQRREGANKDVGAGQSSDPRCHPPEIAGGASAQRMTPPPVEVKEPTEKHDSKQASNEKADVALRDDHRSSTGHTGGSDAPKANDSPAPHPPAQNDVVPDKAKSATPENSKTGSRRSTEPQKSKEDANKERKPPPAVDTAHSSPKVGGKDAAVKPPLNQKPSQKLALCSRSTVVTAAFVMALSLALLTVIVGVMEYIQHRDRPVVRGRFGAVRGQRLVVSDGGKERTVHAFLGVPFAKAPRGPLRFKPPQPLDSPIGEDEEKPLESNVKRPPCPQQDFYLGHENVIMSKASEDCLHLNIWAPPWNCTTGRELGPCEKRAVLFFLYGAAFQNGGNSFEVCAVKRICSSSSKSSPPPPCPRTLQDKRLYYTPPIGPLYDGRYLSALGDMVVVVPNYRVGALGFLSGPWENRIPGNAGLQDQRLAFEWTLANIGSFGGDTSMLVLAGHDAGAASLGYHLFSGDTAFWTRNATRFILQSGGPYHRYEGEGVEGARRLAESLHCPSDLSTDNAVACLQIADVNSVARNPLALSFAPVFNRAPLSLPEARSAQGRSLVKRGHIEGCEFLLGRAASEGVYQWFVAQHRSASGDVHRLAARLLGSEMLERWQTATGVTLDADSPVAVYQKAVGDVLEACPMSELAEQLQAWQNRVYVYVLGYRPSYSSWTAETEAVHFEDMELVFGKPFRPKVSSSDHDRQWSRTMIDIWATFARTGRAPQVQDAKWSLYDSARPTLMKLGPKDVGEQSDDKPQQCVIIRSTHGRPQSVTTSPSLNGTSTSTAHQVRATRASLTLCGCVAAVVALKCASGAFRARLC</sequence>
<reference evidence="1" key="1">
    <citation type="submission" date="2020-05" db="EMBL/GenBank/DDBJ databases">
        <title>Large-scale comparative analyses of tick genomes elucidate their genetic diversity and vector capacities.</title>
        <authorList>
            <person name="Jia N."/>
            <person name="Wang J."/>
            <person name="Shi W."/>
            <person name="Du L."/>
            <person name="Sun Y."/>
            <person name="Zhan W."/>
            <person name="Jiang J."/>
            <person name="Wang Q."/>
            <person name="Zhang B."/>
            <person name="Ji P."/>
            <person name="Sakyi L.B."/>
            <person name="Cui X."/>
            <person name="Yuan T."/>
            <person name="Jiang B."/>
            <person name="Yang W."/>
            <person name="Lam T.T.-Y."/>
            <person name="Chang Q."/>
            <person name="Ding S."/>
            <person name="Wang X."/>
            <person name="Zhu J."/>
            <person name="Ruan X."/>
            <person name="Zhao L."/>
            <person name="Wei J."/>
            <person name="Que T."/>
            <person name="Du C."/>
            <person name="Cheng J."/>
            <person name="Dai P."/>
            <person name="Han X."/>
            <person name="Huang E."/>
            <person name="Gao Y."/>
            <person name="Liu J."/>
            <person name="Shao H."/>
            <person name="Ye R."/>
            <person name="Li L."/>
            <person name="Wei W."/>
            <person name="Wang X."/>
            <person name="Wang C."/>
            <person name="Yang T."/>
            <person name="Huo Q."/>
            <person name="Li W."/>
            <person name="Guo W."/>
            <person name="Chen H."/>
            <person name="Zhou L."/>
            <person name="Ni X."/>
            <person name="Tian J."/>
            <person name="Zhou Y."/>
            <person name="Sheng Y."/>
            <person name="Liu T."/>
            <person name="Pan Y."/>
            <person name="Xia L."/>
            <person name="Li J."/>
            <person name="Zhao F."/>
            <person name="Cao W."/>
        </authorList>
    </citation>
    <scope>NUCLEOTIDE SEQUENCE</scope>
    <source>
        <strain evidence="1">Hyas-2018</strain>
    </source>
</reference>
<dbReference type="EMBL" id="CM023491">
    <property type="protein sequence ID" value="KAH6940526.1"/>
    <property type="molecule type" value="Genomic_DNA"/>
</dbReference>
<evidence type="ECO:0000313" key="1">
    <source>
        <dbReference type="EMBL" id="KAH6940526.1"/>
    </source>
</evidence>